<evidence type="ECO:0000313" key="2">
    <source>
        <dbReference type="EMBL" id="KAJ3561169.1"/>
    </source>
</evidence>
<dbReference type="EMBL" id="JANIEX010001046">
    <property type="protein sequence ID" value="KAJ3561169.1"/>
    <property type="molecule type" value="Genomic_DNA"/>
</dbReference>
<sequence>MGSNTPPSLTEDAYHDDTISLPSSVASFNFAQEYPIKGLVFPSMMIPRPCDGRPRTRRPRAIAAPKSSNPANTPWTPMVPHRTLASSVLPTGDLMEKPTSDYSHVKAEKPESLLHPWLTPPPPPASSTSLLLSTRKRLALQPISFFKNEHPFKIQNSNFSSAAAVTSDANRYTCSVAHPDLQVVFGNRASKTRHIINQLGQPTHHNRLQYRTNTTNKSTDRQPRFPIPTMPVTLRAYEQWRLRRSEFTPPPDTRTTTQSTANNPHQHNSRAREQDLLSNTMNGTLLEQAWHLSQRGRQLDESAEARYSDSDGPAVTSSSTRWEWLFPCKRNKRKKRTKKKVVYQGYSGDWTF</sequence>
<feature type="compositionally biased region" description="Polar residues" evidence="1">
    <location>
        <begin position="253"/>
        <end position="266"/>
    </location>
</feature>
<feature type="region of interest" description="Disordered" evidence="1">
    <location>
        <begin position="242"/>
        <end position="271"/>
    </location>
</feature>
<feature type="region of interest" description="Disordered" evidence="1">
    <location>
        <begin position="52"/>
        <end position="77"/>
    </location>
</feature>
<reference evidence="2" key="1">
    <citation type="submission" date="2022-07" db="EMBL/GenBank/DDBJ databases">
        <title>Genome Sequence of Leucocoprinus birnbaumii.</title>
        <authorList>
            <person name="Buettner E."/>
        </authorList>
    </citation>
    <scope>NUCLEOTIDE SEQUENCE</scope>
    <source>
        <strain evidence="2">VT141</strain>
    </source>
</reference>
<dbReference type="AlphaFoldDB" id="A0AAD5YM86"/>
<evidence type="ECO:0000256" key="1">
    <source>
        <dbReference type="SAM" id="MobiDB-lite"/>
    </source>
</evidence>
<name>A0AAD5YM86_9AGAR</name>
<gene>
    <name evidence="2" type="ORF">NP233_g10360</name>
</gene>
<evidence type="ECO:0000313" key="3">
    <source>
        <dbReference type="Proteomes" id="UP001213000"/>
    </source>
</evidence>
<organism evidence="2 3">
    <name type="scientific">Leucocoprinus birnbaumii</name>
    <dbReference type="NCBI Taxonomy" id="56174"/>
    <lineage>
        <taxon>Eukaryota</taxon>
        <taxon>Fungi</taxon>
        <taxon>Dikarya</taxon>
        <taxon>Basidiomycota</taxon>
        <taxon>Agaricomycotina</taxon>
        <taxon>Agaricomycetes</taxon>
        <taxon>Agaricomycetidae</taxon>
        <taxon>Agaricales</taxon>
        <taxon>Agaricineae</taxon>
        <taxon>Agaricaceae</taxon>
        <taxon>Leucocoprinus</taxon>
    </lineage>
</organism>
<proteinExistence type="predicted"/>
<dbReference type="Proteomes" id="UP001213000">
    <property type="component" value="Unassembled WGS sequence"/>
</dbReference>
<accession>A0AAD5YM86</accession>
<comment type="caution">
    <text evidence="2">The sequence shown here is derived from an EMBL/GenBank/DDBJ whole genome shotgun (WGS) entry which is preliminary data.</text>
</comment>
<feature type="compositionally biased region" description="Polar residues" evidence="1">
    <location>
        <begin position="66"/>
        <end position="75"/>
    </location>
</feature>
<keyword evidence="3" id="KW-1185">Reference proteome</keyword>
<protein>
    <submittedName>
        <fullName evidence="2">Uncharacterized protein</fullName>
    </submittedName>
</protein>